<dbReference type="InterPro" id="IPR006311">
    <property type="entry name" value="TAT_signal"/>
</dbReference>
<feature type="domain" description="Fibronectin type-III" evidence="5">
    <location>
        <begin position="365"/>
        <end position="471"/>
    </location>
</feature>
<evidence type="ECO:0000256" key="1">
    <source>
        <dbReference type="ARBA" id="ARBA00023295"/>
    </source>
</evidence>
<dbReference type="PROSITE" id="PS51318">
    <property type="entry name" value="TAT"/>
    <property type="match status" value="1"/>
</dbReference>
<evidence type="ECO:0000313" key="7">
    <source>
        <dbReference type="EMBL" id="SFD15175.1"/>
    </source>
</evidence>
<dbReference type="Proteomes" id="UP000199207">
    <property type="component" value="Unassembled WGS sequence"/>
</dbReference>
<keyword evidence="2" id="KW-0624">Polysaccharide degradation</keyword>
<dbReference type="InterPro" id="IPR011658">
    <property type="entry name" value="PA14_dom"/>
</dbReference>
<dbReference type="EMBL" id="FOLM01000010">
    <property type="protein sequence ID" value="SFD15175.1"/>
    <property type="molecule type" value="Genomic_DNA"/>
</dbReference>
<dbReference type="Gene3D" id="2.60.40.10">
    <property type="entry name" value="Immunoglobulins"/>
    <property type="match status" value="4"/>
</dbReference>
<feature type="chain" id="PRO_5011617954" evidence="4">
    <location>
        <begin position="34"/>
        <end position="586"/>
    </location>
</feature>
<feature type="signal peptide" evidence="4">
    <location>
        <begin position="1"/>
        <end position="33"/>
    </location>
</feature>
<dbReference type="CDD" id="cd00063">
    <property type="entry name" value="FN3"/>
    <property type="match status" value="1"/>
</dbReference>
<dbReference type="Pfam" id="PF07691">
    <property type="entry name" value="PA14"/>
    <property type="match status" value="1"/>
</dbReference>
<dbReference type="GO" id="GO:0000272">
    <property type="term" value="P:polysaccharide catabolic process"/>
    <property type="evidence" value="ECO:0007669"/>
    <property type="project" value="UniProtKB-KW"/>
</dbReference>
<evidence type="ECO:0000313" key="8">
    <source>
        <dbReference type="Proteomes" id="UP000199207"/>
    </source>
</evidence>
<evidence type="ECO:0000256" key="4">
    <source>
        <dbReference type="SAM" id="SignalP"/>
    </source>
</evidence>
<dbReference type="RefSeq" id="WP_093839998.1">
    <property type="nucleotide sequence ID" value="NZ_FOLM01000010.1"/>
</dbReference>
<dbReference type="InterPro" id="IPR013783">
    <property type="entry name" value="Ig-like_fold"/>
</dbReference>
<gene>
    <name evidence="7" type="ORF">SAMN05421773_110169</name>
</gene>
<dbReference type="PROSITE" id="PS50853">
    <property type="entry name" value="FN3"/>
    <property type="match status" value="2"/>
</dbReference>
<dbReference type="InterPro" id="IPR036116">
    <property type="entry name" value="FN3_sf"/>
</dbReference>
<dbReference type="PROSITE" id="PS51820">
    <property type="entry name" value="PA14"/>
    <property type="match status" value="1"/>
</dbReference>
<dbReference type="OrthoDB" id="9815404at2"/>
<dbReference type="SUPFAM" id="SSF49265">
    <property type="entry name" value="Fibronectin type III"/>
    <property type="match status" value="2"/>
</dbReference>
<dbReference type="GO" id="GO:0016798">
    <property type="term" value="F:hydrolase activity, acting on glycosyl bonds"/>
    <property type="evidence" value="ECO:0007669"/>
    <property type="project" value="UniProtKB-KW"/>
</dbReference>
<evidence type="ECO:0000259" key="5">
    <source>
        <dbReference type="PROSITE" id="PS50853"/>
    </source>
</evidence>
<dbReference type="AlphaFoldDB" id="A0A1I1PZK7"/>
<proteinExistence type="predicted"/>
<keyword evidence="1" id="KW-0326">Glycosidase</keyword>
<dbReference type="InterPro" id="IPR037524">
    <property type="entry name" value="PA14/GLEYA"/>
</dbReference>
<accession>A0A1I1PZK7</accession>
<sequence>MTSQGRRRHAVVALLTAVLTGGLLSVLAPPASAAVSCPSPQWKAQYYANASFSGTPKLTTCDSAVYENYGSGDPAGVSLPKDNFSVRWTMTRDFGSGGSFRFYAGGQDGIRVYLDGNRKLSLWHDVSASRYKLVKLVVPSGKHTIRVDFVAWTGNASVSFAYAPNTGVDTVEPLAPTGHFVWWDEASGQAKMNWARNKEMDLAGYRVYRRPAGSSSWTKVSGDALLTNPWFKESLPPDGRRWGYEVRAVDEKGNESAGSIDRPVTTTDSTPPAAPTGLTAADSTDGVLLTWNPVGDAAGYAVYRRSGGEGTYTRAGTAGSASWTDTAAAGGTRHSYRVAALDAAGNESAPTASVEVARGDHAPLPPTGLTVAQPEPDSLLVELKWTASPSTDVSHYNVYLSSTSPVVTEGRDPWLTVYRPDEPITSPATFTGIDNRMKDYGGTYHYVVTAVDSAGNESAPTAEVSATMPGDLDPPGLVPGLTATAQADGVLLEWEPLTEPDLRRYDLYRGEWVGEGEIGDEENGFWSFSHIAYIAETDTSYLHRTTADGETVRYAVVGVDDWGNSRVEWDMPVSVVEVTELGSPAP</sequence>
<keyword evidence="1" id="KW-0378">Hydrolase</keyword>
<protein>
    <submittedName>
        <fullName evidence="7">Fibronectin type 3 domain-containing protein</fullName>
    </submittedName>
</protein>
<feature type="compositionally biased region" description="Low complexity" evidence="3">
    <location>
        <begin position="263"/>
        <end position="281"/>
    </location>
</feature>
<feature type="domain" description="Fibronectin type-III" evidence="5">
    <location>
        <begin position="271"/>
        <end position="363"/>
    </location>
</feature>
<dbReference type="SMART" id="SM00758">
    <property type="entry name" value="PA14"/>
    <property type="match status" value="1"/>
</dbReference>
<evidence type="ECO:0000256" key="3">
    <source>
        <dbReference type="SAM" id="MobiDB-lite"/>
    </source>
</evidence>
<dbReference type="SMART" id="SM00060">
    <property type="entry name" value="FN3"/>
    <property type="match status" value="4"/>
</dbReference>
<keyword evidence="8" id="KW-1185">Reference proteome</keyword>
<keyword evidence="4" id="KW-0732">Signal</keyword>
<name>A0A1I1PZK7_9ACTN</name>
<organism evidence="7 8">
    <name type="scientific">Streptomyces aidingensis</name>
    <dbReference type="NCBI Taxonomy" id="910347"/>
    <lineage>
        <taxon>Bacteria</taxon>
        <taxon>Bacillati</taxon>
        <taxon>Actinomycetota</taxon>
        <taxon>Actinomycetes</taxon>
        <taxon>Kitasatosporales</taxon>
        <taxon>Streptomycetaceae</taxon>
        <taxon>Streptomyces</taxon>
    </lineage>
</organism>
<dbReference type="SUPFAM" id="SSF56988">
    <property type="entry name" value="Anthrax protective antigen"/>
    <property type="match status" value="1"/>
</dbReference>
<evidence type="ECO:0000256" key="2">
    <source>
        <dbReference type="ARBA" id="ARBA00023326"/>
    </source>
</evidence>
<reference evidence="7 8" key="1">
    <citation type="submission" date="2016-10" db="EMBL/GenBank/DDBJ databases">
        <authorList>
            <person name="de Groot N.N."/>
        </authorList>
    </citation>
    <scope>NUCLEOTIDE SEQUENCE [LARGE SCALE GENOMIC DNA]</scope>
    <source>
        <strain evidence="7 8">CGMCC 4.5739</strain>
    </source>
</reference>
<keyword evidence="2" id="KW-0119">Carbohydrate metabolism</keyword>
<dbReference type="STRING" id="910347.SAMN05421773_110169"/>
<feature type="region of interest" description="Disordered" evidence="3">
    <location>
        <begin position="252"/>
        <end position="281"/>
    </location>
</feature>
<feature type="domain" description="PA14" evidence="6">
    <location>
        <begin position="37"/>
        <end position="178"/>
    </location>
</feature>
<dbReference type="InterPro" id="IPR003961">
    <property type="entry name" value="FN3_dom"/>
</dbReference>
<evidence type="ECO:0000259" key="6">
    <source>
        <dbReference type="PROSITE" id="PS51820"/>
    </source>
</evidence>